<accession>A0AAV4QFV1</accession>
<keyword evidence="2" id="KW-1185">Reference proteome</keyword>
<dbReference type="AlphaFoldDB" id="A0AAV4QFV1"/>
<proteinExistence type="predicted"/>
<name>A0AAV4QFV1_CAEEX</name>
<evidence type="ECO:0000313" key="1">
    <source>
        <dbReference type="EMBL" id="GIY08280.1"/>
    </source>
</evidence>
<evidence type="ECO:0000313" key="2">
    <source>
        <dbReference type="Proteomes" id="UP001054945"/>
    </source>
</evidence>
<comment type="caution">
    <text evidence="1">The sequence shown here is derived from an EMBL/GenBank/DDBJ whole genome shotgun (WGS) entry which is preliminary data.</text>
</comment>
<reference evidence="1 2" key="1">
    <citation type="submission" date="2021-06" db="EMBL/GenBank/DDBJ databases">
        <title>Caerostris extrusa draft genome.</title>
        <authorList>
            <person name="Kono N."/>
            <person name="Arakawa K."/>
        </authorList>
    </citation>
    <scope>NUCLEOTIDE SEQUENCE [LARGE SCALE GENOMIC DNA]</scope>
</reference>
<dbReference type="EMBL" id="BPLR01006226">
    <property type="protein sequence ID" value="GIY08280.1"/>
    <property type="molecule type" value="Genomic_DNA"/>
</dbReference>
<organism evidence="1 2">
    <name type="scientific">Caerostris extrusa</name>
    <name type="common">Bark spider</name>
    <name type="synonym">Caerostris bankana</name>
    <dbReference type="NCBI Taxonomy" id="172846"/>
    <lineage>
        <taxon>Eukaryota</taxon>
        <taxon>Metazoa</taxon>
        <taxon>Ecdysozoa</taxon>
        <taxon>Arthropoda</taxon>
        <taxon>Chelicerata</taxon>
        <taxon>Arachnida</taxon>
        <taxon>Araneae</taxon>
        <taxon>Araneomorphae</taxon>
        <taxon>Entelegynae</taxon>
        <taxon>Araneoidea</taxon>
        <taxon>Araneidae</taxon>
        <taxon>Caerostris</taxon>
    </lineage>
</organism>
<protein>
    <submittedName>
        <fullName evidence="1">Uncharacterized protein</fullName>
    </submittedName>
</protein>
<dbReference type="Proteomes" id="UP001054945">
    <property type="component" value="Unassembled WGS sequence"/>
</dbReference>
<sequence length="114" mass="13147">MLMPTERQMIWGRDLFGPICKGPKHPLNTKKNGTGYSVLQKSKCWKNYKWNLDRMEITIFACFEISEDSHSPIQHGYSKICSYCSTSQKRSCRKGTKLNECLVLLLIVPFAIKT</sequence>
<gene>
    <name evidence="1" type="ORF">CEXT_313221</name>
</gene>